<name>A0A158QXQ4_NIPBR</name>
<dbReference type="SUPFAM" id="SSF49354">
    <property type="entry name" value="PapD-like"/>
    <property type="match status" value="1"/>
</dbReference>
<dbReference type="InterPro" id="IPR008962">
    <property type="entry name" value="PapD-like_sf"/>
</dbReference>
<dbReference type="WBParaSite" id="NBR_0000722401-mRNA-1">
    <property type="protein sequence ID" value="NBR_0000722401-mRNA-1"/>
    <property type="gene ID" value="NBR_0000722401"/>
</dbReference>
<evidence type="ECO:0000313" key="3">
    <source>
        <dbReference type="WBParaSite" id="NBR_0000722401-mRNA-1"/>
    </source>
</evidence>
<reference evidence="3" key="1">
    <citation type="submission" date="2016-04" db="UniProtKB">
        <authorList>
            <consortium name="WormBaseParasite"/>
        </authorList>
    </citation>
    <scope>IDENTIFICATION</scope>
</reference>
<evidence type="ECO:0000313" key="2">
    <source>
        <dbReference type="Proteomes" id="UP000271162"/>
    </source>
</evidence>
<organism evidence="3">
    <name type="scientific">Nippostrongylus brasiliensis</name>
    <name type="common">Rat hookworm</name>
    <dbReference type="NCBI Taxonomy" id="27835"/>
    <lineage>
        <taxon>Eukaryota</taxon>
        <taxon>Metazoa</taxon>
        <taxon>Ecdysozoa</taxon>
        <taxon>Nematoda</taxon>
        <taxon>Chromadorea</taxon>
        <taxon>Rhabditida</taxon>
        <taxon>Rhabditina</taxon>
        <taxon>Rhabditomorpha</taxon>
        <taxon>Strongyloidea</taxon>
        <taxon>Heligmosomidae</taxon>
        <taxon>Nippostrongylus</taxon>
    </lineage>
</organism>
<dbReference type="OrthoDB" id="5773292at2759"/>
<protein>
    <submittedName>
        <fullName evidence="3">MSP domain-containing protein</fullName>
    </submittedName>
</protein>
<dbReference type="AlphaFoldDB" id="A0A158QXQ4"/>
<sequence>MPDDNIVCFQTAGKPLLVKAGNSQHWIVNMSSLKLNYKISFENPDSSFSINPSQLSGEIAERGQILLDFTRKPGRAKEDKLTIEYTGGLTGKSVIKVVPIE</sequence>
<keyword evidence="2" id="KW-1185">Reference proteome</keyword>
<dbReference type="Proteomes" id="UP000271162">
    <property type="component" value="Unassembled WGS sequence"/>
</dbReference>
<gene>
    <name evidence="1" type="ORF">NBR_LOCUS7225</name>
</gene>
<evidence type="ECO:0000313" key="1">
    <source>
        <dbReference type="EMBL" id="VDL70814.1"/>
    </source>
</evidence>
<reference evidence="1 2" key="2">
    <citation type="submission" date="2018-11" db="EMBL/GenBank/DDBJ databases">
        <authorList>
            <consortium name="Pathogen Informatics"/>
        </authorList>
    </citation>
    <scope>NUCLEOTIDE SEQUENCE [LARGE SCALE GENOMIC DNA]</scope>
</reference>
<proteinExistence type="predicted"/>
<accession>A0A158QXQ4</accession>
<dbReference type="Gene3D" id="2.60.40.10">
    <property type="entry name" value="Immunoglobulins"/>
    <property type="match status" value="1"/>
</dbReference>
<dbReference type="InterPro" id="IPR013783">
    <property type="entry name" value="Ig-like_fold"/>
</dbReference>
<dbReference type="OMA" id="GHISIII"/>
<dbReference type="EMBL" id="UYSL01019869">
    <property type="protein sequence ID" value="VDL70814.1"/>
    <property type="molecule type" value="Genomic_DNA"/>
</dbReference>